<reference evidence="1 2" key="1">
    <citation type="submission" date="2019-02" db="EMBL/GenBank/DDBJ databases">
        <title>Deep-cultivation of Planctomycetes and their phenomic and genomic characterization uncovers novel biology.</title>
        <authorList>
            <person name="Wiegand S."/>
            <person name="Jogler M."/>
            <person name="Boedeker C."/>
            <person name="Pinto D."/>
            <person name="Vollmers J."/>
            <person name="Rivas-Marin E."/>
            <person name="Kohn T."/>
            <person name="Peeters S.H."/>
            <person name="Heuer A."/>
            <person name="Rast P."/>
            <person name="Oberbeckmann S."/>
            <person name="Bunk B."/>
            <person name="Jeske O."/>
            <person name="Meyerdierks A."/>
            <person name="Storesund J.E."/>
            <person name="Kallscheuer N."/>
            <person name="Luecker S."/>
            <person name="Lage O.M."/>
            <person name="Pohl T."/>
            <person name="Merkel B.J."/>
            <person name="Hornburger P."/>
            <person name="Mueller R.-W."/>
            <person name="Bruemmer F."/>
            <person name="Labrenz M."/>
            <person name="Spormann A.M."/>
            <person name="Op den Camp H."/>
            <person name="Overmann J."/>
            <person name="Amann R."/>
            <person name="Jetten M.S.M."/>
            <person name="Mascher T."/>
            <person name="Medema M.H."/>
            <person name="Devos D.P."/>
            <person name="Kaster A.-K."/>
            <person name="Ovreas L."/>
            <person name="Rohde M."/>
            <person name="Galperin M.Y."/>
            <person name="Jogler C."/>
        </authorList>
    </citation>
    <scope>NUCLEOTIDE SEQUENCE [LARGE SCALE GENOMIC DNA]</scope>
    <source>
        <strain evidence="1 2">Pla85_3_4</strain>
    </source>
</reference>
<organism evidence="1 2">
    <name type="scientific">Lignipirellula cremea</name>
    <dbReference type="NCBI Taxonomy" id="2528010"/>
    <lineage>
        <taxon>Bacteria</taxon>
        <taxon>Pseudomonadati</taxon>
        <taxon>Planctomycetota</taxon>
        <taxon>Planctomycetia</taxon>
        <taxon>Pirellulales</taxon>
        <taxon>Pirellulaceae</taxon>
        <taxon>Lignipirellula</taxon>
    </lineage>
</organism>
<name>A0A518E046_9BACT</name>
<dbReference type="Proteomes" id="UP000317648">
    <property type="component" value="Chromosome"/>
</dbReference>
<keyword evidence="2" id="KW-1185">Reference proteome</keyword>
<protein>
    <recommendedName>
        <fullName evidence="3">S-adenosylmethionine:diacylglycerol 3-amino-3-carboxypropyl transferase</fullName>
    </recommendedName>
</protein>
<accession>A0A518E046</accession>
<evidence type="ECO:0000313" key="1">
    <source>
        <dbReference type="EMBL" id="QDU97458.1"/>
    </source>
</evidence>
<dbReference type="KEGG" id="lcre:Pla8534_53060"/>
<sequence>MAFFDWVSGRVFNAVHRNNLVYNTCWEDPRLDRVALNIQPTDNVAVITSAGCNALDYALTGPASVHAVDMNPRQNALLELKLAGIRHLEYEDFFAMFGQGRLPGMQKIYADVLRSKLSDWTQSYWDKRIRFFDNPRKSFYYRGTSGAFARMVAMYNDRIIRVRPHLDAILAASSVEEQREIYEKHLRDRFWSRSMRFAMNRDTTLSMVGVPKAQRRQVETQYEGGIVKFVQDCVEAVFAKLPLSDNYFWRVYMTGSYTPECCPEYIKPENFQKLRDGLADRVHVHTDSVQGFLEKHDGAISRFVLLDHMDWLSDKFFPLLESEWQAILDRATPDARVIWRSGGLRTDFLNDVQVRKSGVLTPLQDLLTYHREMADELHENDRVHTYGSFYIADLAA</sequence>
<dbReference type="Pfam" id="PF11899">
    <property type="entry name" value="DUF3419"/>
    <property type="match status" value="1"/>
</dbReference>
<dbReference type="OrthoDB" id="1522784at2"/>
<dbReference type="PANTHER" id="PTHR47473">
    <property type="entry name" value="BTA1P"/>
    <property type="match status" value="1"/>
</dbReference>
<dbReference type="AlphaFoldDB" id="A0A518E046"/>
<dbReference type="PANTHER" id="PTHR47473:SF1">
    <property type="entry name" value="METHYLTRANSFERASE DOMAIN-CONTAINING PROTEIN"/>
    <property type="match status" value="1"/>
</dbReference>
<dbReference type="InterPro" id="IPR021829">
    <property type="entry name" value="DUF3419"/>
</dbReference>
<gene>
    <name evidence="1" type="ORF">Pla8534_53060</name>
</gene>
<dbReference type="RefSeq" id="WP_145056229.1">
    <property type="nucleotide sequence ID" value="NZ_CP036433.1"/>
</dbReference>
<evidence type="ECO:0000313" key="2">
    <source>
        <dbReference type="Proteomes" id="UP000317648"/>
    </source>
</evidence>
<dbReference type="EMBL" id="CP036433">
    <property type="protein sequence ID" value="QDU97458.1"/>
    <property type="molecule type" value="Genomic_DNA"/>
</dbReference>
<evidence type="ECO:0008006" key="3">
    <source>
        <dbReference type="Google" id="ProtNLM"/>
    </source>
</evidence>
<proteinExistence type="predicted"/>